<evidence type="ECO:0000256" key="3">
    <source>
        <dbReference type="ARBA" id="ARBA00022692"/>
    </source>
</evidence>
<proteinExistence type="inferred from homology"/>
<organism evidence="7">
    <name type="scientific">Gongylonema pulchrum</name>
    <dbReference type="NCBI Taxonomy" id="637853"/>
    <lineage>
        <taxon>Eukaryota</taxon>
        <taxon>Metazoa</taxon>
        <taxon>Ecdysozoa</taxon>
        <taxon>Nematoda</taxon>
        <taxon>Chromadorea</taxon>
        <taxon>Rhabditida</taxon>
        <taxon>Spirurina</taxon>
        <taxon>Spiruromorpha</taxon>
        <taxon>Spiruroidea</taxon>
        <taxon>Gongylonematidae</taxon>
        <taxon>Gongylonema</taxon>
    </lineage>
</organism>
<evidence type="ECO:0000256" key="4">
    <source>
        <dbReference type="ARBA" id="ARBA00023136"/>
    </source>
</evidence>
<comment type="similarity">
    <text evidence="2 6">Belongs to the mitochondrial carrier (TC 2.A.29) family.</text>
</comment>
<keyword evidence="6" id="KW-0813">Transport</keyword>
<feature type="repeat" description="Solcar" evidence="5">
    <location>
        <begin position="41"/>
        <end position="123"/>
    </location>
</feature>
<dbReference type="GO" id="GO:0005739">
    <property type="term" value="C:mitochondrion"/>
    <property type="evidence" value="ECO:0007669"/>
    <property type="project" value="TreeGrafter"/>
</dbReference>
<dbReference type="PROSITE" id="PS50920">
    <property type="entry name" value="SOLCAR"/>
    <property type="match status" value="1"/>
</dbReference>
<evidence type="ECO:0000256" key="6">
    <source>
        <dbReference type="RuleBase" id="RU000488"/>
    </source>
</evidence>
<keyword evidence="3 5" id="KW-0812">Transmembrane</keyword>
<dbReference type="GO" id="GO:0015187">
    <property type="term" value="F:glycine transmembrane transporter activity"/>
    <property type="evidence" value="ECO:0007669"/>
    <property type="project" value="TreeGrafter"/>
</dbReference>
<protein>
    <submittedName>
        <fullName evidence="7">ADP,ATP carrier protein</fullName>
    </submittedName>
</protein>
<dbReference type="Pfam" id="PF00153">
    <property type="entry name" value="Mito_carr"/>
    <property type="match status" value="1"/>
</dbReference>
<evidence type="ECO:0000256" key="5">
    <source>
        <dbReference type="PROSITE-ProRule" id="PRU00282"/>
    </source>
</evidence>
<dbReference type="GO" id="GO:1904983">
    <property type="term" value="P:glycine import into mitochondrion"/>
    <property type="evidence" value="ECO:0007669"/>
    <property type="project" value="TreeGrafter"/>
</dbReference>
<dbReference type="PANTHER" id="PTHR46181:SF3">
    <property type="entry name" value="MITOCHONDRIAL GLYCINE TRANSPORTER"/>
    <property type="match status" value="1"/>
</dbReference>
<dbReference type="PANTHER" id="PTHR46181">
    <property type="entry name" value="MITOCHONDRIAL GLYCINE TRANSPORTER"/>
    <property type="match status" value="1"/>
</dbReference>
<keyword evidence="4 5" id="KW-0472">Membrane</keyword>
<dbReference type="GO" id="GO:0016020">
    <property type="term" value="C:membrane"/>
    <property type="evidence" value="ECO:0007669"/>
    <property type="project" value="UniProtKB-SubCell"/>
</dbReference>
<dbReference type="Gene3D" id="1.50.40.10">
    <property type="entry name" value="Mitochondrial carrier domain"/>
    <property type="match status" value="1"/>
</dbReference>
<evidence type="ECO:0000256" key="1">
    <source>
        <dbReference type="ARBA" id="ARBA00004141"/>
    </source>
</evidence>
<reference evidence="7" key="1">
    <citation type="submission" date="2016-06" db="UniProtKB">
        <authorList>
            <consortium name="WormBaseParasite"/>
        </authorList>
    </citation>
    <scope>IDENTIFICATION</scope>
</reference>
<accession>A0A183DUH7</accession>
<dbReference type="InterPro" id="IPR023395">
    <property type="entry name" value="MCP_dom_sf"/>
</dbReference>
<dbReference type="AlphaFoldDB" id="A0A183DUH7"/>
<name>A0A183DUH7_9BILA</name>
<comment type="subcellular location">
    <subcellularLocation>
        <location evidence="1">Membrane</location>
        <topology evidence="1">Multi-pass membrane protein</topology>
    </subcellularLocation>
</comment>
<dbReference type="InterPro" id="IPR018108">
    <property type="entry name" value="MCP_transmembrane"/>
</dbReference>
<dbReference type="WBParaSite" id="GPUH_0001238201-mRNA-1">
    <property type="protein sequence ID" value="GPUH_0001238201-mRNA-1"/>
    <property type="gene ID" value="GPUH_0001238201"/>
</dbReference>
<sequence>LALFEIVDEGNGGTRTSFCGTTGTLRGTDYVEVFIADHTSHAPVERFGSGLIAGLCACAITQPFDMIKTHVQLFSQHSLYEFISLLYQQGGVLAFFRGFWLRATRRALMAALSWTFFDEVCSYCKYQVFVV</sequence>
<evidence type="ECO:0000313" key="7">
    <source>
        <dbReference type="WBParaSite" id="GPUH_0001238201-mRNA-1"/>
    </source>
</evidence>
<evidence type="ECO:0000256" key="2">
    <source>
        <dbReference type="ARBA" id="ARBA00006375"/>
    </source>
</evidence>
<dbReference type="SUPFAM" id="SSF103506">
    <property type="entry name" value="Mitochondrial carrier"/>
    <property type="match status" value="1"/>
</dbReference>